<dbReference type="EMBL" id="JAHVXZ010000016">
    <property type="protein sequence ID" value="MBW1259440.1"/>
    <property type="molecule type" value="Genomic_DNA"/>
</dbReference>
<feature type="compositionally biased region" description="Basic and acidic residues" evidence="1">
    <location>
        <begin position="63"/>
        <end position="72"/>
    </location>
</feature>
<gene>
    <name evidence="2" type="ORF">KYI95_19905</name>
</gene>
<evidence type="ECO:0000313" key="2">
    <source>
        <dbReference type="EMBL" id="MBW1259440.1"/>
    </source>
</evidence>
<keyword evidence="3" id="KW-1185">Reference proteome</keyword>
<reference evidence="2 3" key="1">
    <citation type="submission" date="2021-07" db="EMBL/GenBank/DDBJ databases">
        <title>A novel phosphonate cluster across the Pantoea species complex is important for pathogenicity in onion.</title>
        <authorList>
            <person name="Zhao M."/>
            <person name="Stice S."/>
            <person name="Shin G.Y."/>
            <person name="Coutinho T."/>
            <person name="Gitaitis R."/>
            <person name="Kvitko B."/>
            <person name="Dutta B."/>
        </authorList>
    </citation>
    <scope>NUCLEOTIDE SEQUENCE [LARGE SCALE GENOMIC DNA]</scope>
    <source>
        <strain evidence="2 3">BD 382</strain>
    </source>
</reference>
<organism evidence="2 3">
    <name type="scientific">Pantoea allii</name>
    <dbReference type="NCBI Taxonomy" id="574096"/>
    <lineage>
        <taxon>Bacteria</taxon>
        <taxon>Pseudomonadati</taxon>
        <taxon>Pseudomonadota</taxon>
        <taxon>Gammaproteobacteria</taxon>
        <taxon>Enterobacterales</taxon>
        <taxon>Erwiniaceae</taxon>
        <taxon>Pantoea</taxon>
    </lineage>
</organism>
<feature type="region of interest" description="Disordered" evidence="1">
    <location>
        <begin position="49"/>
        <end position="72"/>
    </location>
</feature>
<accession>A0ABS6VK32</accession>
<name>A0ABS6VK32_9GAMM</name>
<protein>
    <submittedName>
        <fullName evidence="2">Uncharacterized protein</fullName>
    </submittedName>
</protein>
<dbReference type="Proteomes" id="UP001197236">
    <property type="component" value="Unassembled WGS sequence"/>
</dbReference>
<evidence type="ECO:0000256" key="1">
    <source>
        <dbReference type="SAM" id="MobiDB-lite"/>
    </source>
</evidence>
<comment type="caution">
    <text evidence="2">The sequence shown here is derived from an EMBL/GenBank/DDBJ whole genome shotgun (WGS) entry which is preliminary data.</text>
</comment>
<proteinExistence type="predicted"/>
<evidence type="ECO:0000313" key="3">
    <source>
        <dbReference type="Proteomes" id="UP001197236"/>
    </source>
</evidence>
<dbReference type="RefSeq" id="WP_096011283.1">
    <property type="nucleotide sequence ID" value="NZ_CP193912.1"/>
</dbReference>
<sequence>MTMRNTREARIRLCSLRIRYRKAWLSQADSKTLAALLADIESVKESLNGPCIEQQPLPSADSNGHERGTANP</sequence>